<keyword evidence="1" id="KW-1133">Transmembrane helix</keyword>
<comment type="caution">
    <text evidence="2">The sequence shown here is derived from an EMBL/GenBank/DDBJ whole genome shotgun (WGS) entry which is preliminary data.</text>
</comment>
<dbReference type="AlphaFoldDB" id="A0AA88B893"/>
<dbReference type="Proteomes" id="UP000625079">
    <property type="component" value="Unassembled WGS sequence"/>
</dbReference>
<dbReference type="RefSeq" id="WP_128966295.1">
    <property type="nucleotide sequence ID" value="NZ_BMHC01000004.1"/>
</dbReference>
<reference evidence="2" key="2">
    <citation type="submission" date="2022-12" db="EMBL/GenBank/DDBJ databases">
        <authorList>
            <person name="Sun Q."/>
            <person name="Zhou Y."/>
        </authorList>
    </citation>
    <scope>NUCLEOTIDE SEQUENCE</scope>
    <source>
        <strain evidence="2">CGMCC 1.15034</strain>
    </source>
</reference>
<sequence length="121" mass="13933">MGLFSRFGWWELDPVPFAMNLNEWDSWNRPVRRIFYCEVAPNRAFVAICAMVLQPSRPIVHTQRMVRWKSTIRELSAEARLHLYARSLSRRAKASAHHLGIYGACALIAMLVFGTLSAHSF</sequence>
<accession>A0AA88B893</accession>
<proteinExistence type="predicted"/>
<dbReference type="EMBL" id="BMHC01000004">
    <property type="protein sequence ID" value="GGI24237.1"/>
    <property type="molecule type" value="Genomic_DNA"/>
</dbReference>
<organism evidence="2 3">
    <name type="scientific">Bradyrhizobium guangdongense</name>
    <dbReference type="NCBI Taxonomy" id="1325090"/>
    <lineage>
        <taxon>Bacteria</taxon>
        <taxon>Pseudomonadati</taxon>
        <taxon>Pseudomonadota</taxon>
        <taxon>Alphaproteobacteria</taxon>
        <taxon>Hyphomicrobiales</taxon>
        <taxon>Nitrobacteraceae</taxon>
        <taxon>Bradyrhizobium</taxon>
    </lineage>
</organism>
<evidence type="ECO:0000313" key="3">
    <source>
        <dbReference type="Proteomes" id="UP000625079"/>
    </source>
</evidence>
<evidence type="ECO:0000256" key="1">
    <source>
        <dbReference type="SAM" id="Phobius"/>
    </source>
</evidence>
<reference evidence="2" key="1">
    <citation type="journal article" date="2014" name="Int. J. Syst. Evol. Microbiol.">
        <title>Complete genome sequence of Corynebacterium casei LMG S-19264T (=DSM 44701T), isolated from a smear-ripened cheese.</title>
        <authorList>
            <consortium name="US DOE Joint Genome Institute (JGI-PGF)"/>
            <person name="Walter F."/>
            <person name="Albersmeier A."/>
            <person name="Kalinowski J."/>
            <person name="Ruckert C."/>
        </authorList>
    </citation>
    <scope>NUCLEOTIDE SEQUENCE</scope>
    <source>
        <strain evidence="2">CGMCC 1.15034</strain>
    </source>
</reference>
<keyword evidence="1" id="KW-0472">Membrane</keyword>
<gene>
    <name evidence="2" type="ORF">GCM10010987_28380</name>
</gene>
<evidence type="ECO:0000313" key="2">
    <source>
        <dbReference type="EMBL" id="GGI24237.1"/>
    </source>
</evidence>
<protein>
    <submittedName>
        <fullName evidence="2">Uncharacterized protein</fullName>
    </submittedName>
</protein>
<keyword evidence="1" id="KW-0812">Transmembrane</keyword>
<name>A0AA88B893_9BRAD</name>
<feature type="transmembrane region" description="Helical" evidence="1">
    <location>
        <begin position="99"/>
        <end position="118"/>
    </location>
</feature>